<feature type="transmembrane region" description="Helical" evidence="1">
    <location>
        <begin position="275"/>
        <end position="295"/>
    </location>
</feature>
<dbReference type="OrthoDB" id="5835759at2759"/>
<dbReference type="STRING" id="6239.Y27F2A.2.1"/>
<dbReference type="InterPro" id="IPR019429">
    <property type="entry name" value="7TM_GPCR_serpentine_rcpt_Sri"/>
</dbReference>
<accession>Q9N547</accession>
<name>Q9N547_CAEEL</name>
<protein>
    <submittedName>
        <fullName evidence="2">Serpentine Receptor, class I</fullName>
    </submittedName>
</protein>
<feature type="transmembrane region" description="Helical" evidence="1">
    <location>
        <begin position="188"/>
        <end position="216"/>
    </location>
</feature>
<gene>
    <name evidence="2 4" type="primary">sri-78</name>
    <name evidence="2" type="ORF">CELE_Y27F2A.2</name>
    <name evidence="4" type="ORF">Y27F2A.2</name>
</gene>
<dbReference type="PANTHER" id="PTHR45830:SF15">
    <property type="entry name" value="SERPENTINE RECEPTOR, CLASS I"/>
    <property type="match status" value="1"/>
</dbReference>
<dbReference type="UCSC" id="Y27F2A.2">
    <property type="organism name" value="c. elegans"/>
</dbReference>
<dbReference type="PANTHER" id="PTHR45830">
    <property type="entry name" value="SERPENTINE RECEPTOR, CLASS I"/>
    <property type="match status" value="1"/>
</dbReference>
<keyword evidence="3" id="KW-1185">Reference proteome</keyword>
<dbReference type="PhylomeDB" id="Q9N547"/>
<keyword evidence="1" id="KW-0472">Membrane</keyword>
<dbReference type="EMBL" id="BX284602">
    <property type="protein sequence ID" value="CCD73681.1"/>
    <property type="molecule type" value="Genomic_DNA"/>
</dbReference>
<evidence type="ECO:0000313" key="2">
    <source>
        <dbReference type="EMBL" id="CCD73681.1"/>
    </source>
</evidence>
<dbReference type="GeneID" id="189558"/>
<sequence length="330" mass="37181">MVDFSVPFWLIYYLHGIGTISLLFDAFSVYLVMFKSSQIDNFRFFLLNFQIACSVTDFHITFLMQPVPLYPLMGGYALGFLPIKFGVSLHSCLTAVVFLYIYQVASMIVCFVRKNQSIAGTLTSFAIPAPLIIFLVGFLAVYTFSVVGMYFCSGITENEKIKFVEENLPEYLSSFQSLPNFSIYQANALLFIMVITAVTGGLLAFSFFMAVLYNIFRMLSFMKVQMSDTTYKRHRAAVWSLIAQFATSIICFLPPISLVFVVFLKLPNPQVIVELLLVVACLHSPANVTVLMFTFPPYRKFVCVTIFRQKPTGLEPISAKSSVMVSHLAK</sequence>
<feature type="transmembrane region" description="Helical" evidence="1">
    <location>
        <begin position="237"/>
        <end position="263"/>
    </location>
</feature>
<dbReference type="HOGENOM" id="CLU_067919_1_0_1"/>
<keyword evidence="1" id="KW-0812">Transmembrane</keyword>
<feature type="transmembrane region" description="Helical" evidence="1">
    <location>
        <begin position="124"/>
        <end position="151"/>
    </location>
</feature>
<dbReference type="AGR" id="WB:WBGene00005590"/>
<reference evidence="2 3" key="1">
    <citation type="journal article" date="1998" name="Science">
        <title>Genome sequence of the nematode C. elegans: a platform for investigating biology.</title>
        <authorList>
            <consortium name="The C. elegans sequencing consortium"/>
            <person name="Sulson J.E."/>
            <person name="Waterston R."/>
        </authorList>
    </citation>
    <scope>NUCLEOTIDE SEQUENCE [LARGE SCALE GENOMIC DNA]</scope>
    <source>
        <strain evidence="2 3">Bristol N2</strain>
    </source>
</reference>
<keyword evidence="1" id="KW-1133">Transmembrane helix</keyword>
<dbReference type="Pfam" id="PF10327">
    <property type="entry name" value="7TM_GPCR_Sri"/>
    <property type="match status" value="1"/>
</dbReference>
<feature type="transmembrane region" description="Helical" evidence="1">
    <location>
        <begin position="87"/>
        <end position="112"/>
    </location>
</feature>
<dbReference type="KEGG" id="cel:CELE_Y27F2A.2"/>
<keyword evidence="2" id="KW-0675">Receptor</keyword>
<evidence type="ECO:0000313" key="4">
    <source>
        <dbReference type="WormBase" id="Y27F2A.2"/>
    </source>
</evidence>
<feature type="transmembrane region" description="Helical" evidence="1">
    <location>
        <begin position="45"/>
        <end position="67"/>
    </location>
</feature>
<dbReference type="InParanoid" id="Q9N547"/>
<dbReference type="FunCoup" id="Q9N547">
    <property type="interactions" value="9"/>
</dbReference>
<dbReference type="eggNOG" id="ENOG502TG8T">
    <property type="taxonomic scope" value="Eukaryota"/>
</dbReference>
<dbReference type="WormBase" id="Y27F2A.2">
    <property type="protein sequence ID" value="CE33727"/>
    <property type="gene ID" value="WBGene00005590"/>
    <property type="gene designation" value="sri-78"/>
</dbReference>
<organism evidence="2 3">
    <name type="scientific">Caenorhabditis elegans</name>
    <dbReference type="NCBI Taxonomy" id="6239"/>
    <lineage>
        <taxon>Eukaryota</taxon>
        <taxon>Metazoa</taxon>
        <taxon>Ecdysozoa</taxon>
        <taxon>Nematoda</taxon>
        <taxon>Chromadorea</taxon>
        <taxon>Rhabditida</taxon>
        <taxon>Rhabditina</taxon>
        <taxon>Rhabditomorpha</taxon>
        <taxon>Rhabditoidea</taxon>
        <taxon>Rhabditidae</taxon>
        <taxon>Peloderinae</taxon>
        <taxon>Caenorhabditis</taxon>
    </lineage>
</organism>
<evidence type="ECO:0000313" key="3">
    <source>
        <dbReference type="Proteomes" id="UP000001940"/>
    </source>
</evidence>
<dbReference type="PaxDb" id="6239-Y27F2A.2"/>
<feature type="transmembrane region" description="Helical" evidence="1">
    <location>
        <begin position="12"/>
        <end position="33"/>
    </location>
</feature>
<evidence type="ECO:0000256" key="1">
    <source>
        <dbReference type="SAM" id="Phobius"/>
    </source>
</evidence>
<dbReference type="RefSeq" id="NP_494467.2">
    <property type="nucleotide sequence ID" value="NM_062066.2"/>
</dbReference>
<dbReference type="AlphaFoldDB" id="Q9N547"/>
<dbReference type="CTD" id="189558"/>
<dbReference type="OMA" id="FCITIVV"/>
<dbReference type="SMR" id="Q9N547"/>
<dbReference type="Proteomes" id="UP000001940">
    <property type="component" value="Chromosome II"/>
</dbReference>
<proteinExistence type="predicted"/>